<feature type="compositionally biased region" description="Basic residues" evidence="1">
    <location>
        <begin position="7"/>
        <end position="31"/>
    </location>
</feature>
<dbReference type="AlphaFoldDB" id="A0A453EG54"/>
<protein>
    <submittedName>
        <fullName evidence="2">Uncharacterized protein</fullName>
    </submittedName>
</protein>
<proteinExistence type="predicted"/>
<feature type="region of interest" description="Disordered" evidence="1">
    <location>
        <begin position="1"/>
        <end position="89"/>
    </location>
</feature>
<accession>A0A453EG54</accession>
<name>A0A453EG54_AEGTS</name>
<dbReference type="Proteomes" id="UP000015105">
    <property type="component" value="Chromosome 3D"/>
</dbReference>
<sequence length="89" mass="10293">AAQLKTNHLHVKGKRITSPRRHPHRQLKTRRLTVTDPGDHRRTRDQYTSLSKREDGRRECGAAAQADDGLHPLGSRREGIRDRGRRRRG</sequence>
<reference evidence="2" key="5">
    <citation type="journal article" date="2021" name="G3 (Bethesda)">
        <title>Aegilops tauschii genome assembly Aet v5.0 features greater sequence contiguity and improved annotation.</title>
        <authorList>
            <person name="Wang L."/>
            <person name="Zhu T."/>
            <person name="Rodriguez J.C."/>
            <person name="Deal K.R."/>
            <person name="Dubcovsky J."/>
            <person name="McGuire P.E."/>
            <person name="Lux T."/>
            <person name="Spannagl M."/>
            <person name="Mayer K.F.X."/>
            <person name="Baldrich P."/>
            <person name="Meyers B.C."/>
            <person name="Huo N."/>
            <person name="Gu Y.Q."/>
            <person name="Zhou H."/>
            <person name="Devos K.M."/>
            <person name="Bennetzen J.L."/>
            <person name="Unver T."/>
            <person name="Budak H."/>
            <person name="Gulick P.J."/>
            <person name="Galiba G."/>
            <person name="Kalapos B."/>
            <person name="Nelson D.R."/>
            <person name="Li P."/>
            <person name="You F.M."/>
            <person name="Luo M.C."/>
            <person name="Dvorak J."/>
        </authorList>
    </citation>
    <scope>NUCLEOTIDE SEQUENCE [LARGE SCALE GENOMIC DNA]</scope>
    <source>
        <strain evidence="2">cv. AL8/78</strain>
    </source>
</reference>
<reference evidence="2" key="4">
    <citation type="submission" date="2019-03" db="UniProtKB">
        <authorList>
            <consortium name="EnsemblPlants"/>
        </authorList>
    </citation>
    <scope>IDENTIFICATION</scope>
</reference>
<reference evidence="3" key="2">
    <citation type="journal article" date="2017" name="Nat. Plants">
        <title>The Aegilops tauschii genome reveals multiple impacts of transposons.</title>
        <authorList>
            <person name="Zhao G."/>
            <person name="Zou C."/>
            <person name="Li K."/>
            <person name="Wang K."/>
            <person name="Li T."/>
            <person name="Gao L."/>
            <person name="Zhang X."/>
            <person name="Wang H."/>
            <person name="Yang Z."/>
            <person name="Liu X."/>
            <person name="Jiang W."/>
            <person name="Mao L."/>
            <person name="Kong X."/>
            <person name="Jiao Y."/>
            <person name="Jia J."/>
        </authorList>
    </citation>
    <scope>NUCLEOTIDE SEQUENCE [LARGE SCALE GENOMIC DNA]</scope>
    <source>
        <strain evidence="3">cv. AL8/78</strain>
    </source>
</reference>
<dbReference type="EnsemblPlants" id="AET3Gv20332000.2">
    <property type="protein sequence ID" value="AET3Gv20332000.2"/>
    <property type="gene ID" value="AET3Gv20332000"/>
</dbReference>
<evidence type="ECO:0000256" key="1">
    <source>
        <dbReference type="SAM" id="MobiDB-lite"/>
    </source>
</evidence>
<feature type="compositionally biased region" description="Basic and acidic residues" evidence="1">
    <location>
        <begin position="37"/>
        <end position="60"/>
    </location>
</feature>
<dbReference type="Gramene" id="AET3Gv20332000.2">
    <property type="protein sequence ID" value="AET3Gv20332000.2"/>
    <property type="gene ID" value="AET3Gv20332000"/>
</dbReference>
<evidence type="ECO:0000313" key="2">
    <source>
        <dbReference type="EnsemblPlants" id="AET3Gv20332000.2"/>
    </source>
</evidence>
<keyword evidence="3" id="KW-1185">Reference proteome</keyword>
<reference evidence="2" key="3">
    <citation type="journal article" date="2017" name="Nature">
        <title>Genome sequence of the progenitor of the wheat D genome Aegilops tauschii.</title>
        <authorList>
            <person name="Luo M.C."/>
            <person name="Gu Y.Q."/>
            <person name="Puiu D."/>
            <person name="Wang H."/>
            <person name="Twardziok S.O."/>
            <person name="Deal K.R."/>
            <person name="Huo N."/>
            <person name="Zhu T."/>
            <person name="Wang L."/>
            <person name="Wang Y."/>
            <person name="McGuire P.E."/>
            <person name="Liu S."/>
            <person name="Long H."/>
            <person name="Ramasamy R.K."/>
            <person name="Rodriguez J.C."/>
            <person name="Van S.L."/>
            <person name="Yuan L."/>
            <person name="Wang Z."/>
            <person name="Xia Z."/>
            <person name="Xiao L."/>
            <person name="Anderson O.D."/>
            <person name="Ouyang S."/>
            <person name="Liang Y."/>
            <person name="Zimin A.V."/>
            <person name="Pertea G."/>
            <person name="Qi P."/>
            <person name="Bennetzen J.L."/>
            <person name="Dai X."/>
            <person name="Dawson M.W."/>
            <person name="Muller H.G."/>
            <person name="Kugler K."/>
            <person name="Rivarola-Duarte L."/>
            <person name="Spannagl M."/>
            <person name="Mayer K.F.X."/>
            <person name="Lu F.H."/>
            <person name="Bevan M.W."/>
            <person name="Leroy P."/>
            <person name="Li P."/>
            <person name="You F.M."/>
            <person name="Sun Q."/>
            <person name="Liu Z."/>
            <person name="Lyons E."/>
            <person name="Wicker T."/>
            <person name="Salzberg S.L."/>
            <person name="Devos K.M."/>
            <person name="Dvorak J."/>
        </authorList>
    </citation>
    <scope>NUCLEOTIDE SEQUENCE [LARGE SCALE GENOMIC DNA]</scope>
    <source>
        <strain evidence="2">cv. AL8/78</strain>
    </source>
</reference>
<organism evidence="2 3">
    <name type="scientific">Aegilops tauschii subsp. strangulata</name>
    <name type="common">Goatgrass</name>
    <dbReference type="NCBI Taxonomy" id="200361"/>
    <lineage>
        <taxon>Eukaryota</taxon>
        <taxon>Viridiplantae</taxon>
        <taxon>Streptophyta</taxon>
        <taxon>Embryophyta</taxon>
        <taxon>Tracheophyta</taxon>
        <taxon>Spermatophyta</taxon>
        <taxon>Magnoliopsida</taxon>
        <taxon>Liliopsida</taxon>
        <taxon>Poales</taxon>
        <taxon>Poaceae</taxon>
        <taxon>BOP clade</taxon>
        <taxon>Pooideae</taxon>
        <taxon>Triticodae</taxon>
        <taxon>Triticeae</taxon>
        <taxon>Triticinae</taxon>
        <taxon>Aegilops</taxon>
    </lineage>
</organism>
<evidence type="ECO:0000313" key="3">
    <source>
        <dbReference type="Proteomes" id="UP000015105"/>
    </source>
</evidence>
<reference evidence="3" key="1">
    <citation type="journal article" date="2014" name="Science">
        <title>Ancient hybridizations among the ancestral genomes of bread wheat.</title>
        <authorList>
            <consortium name="International Wheat Genome Sequencing Consortium,"/>
            <person name="Marcussen T."/>
            <person name="Sandve S.R."/>
            <person name="Heier L."/>
            <person name="Spannagl M."/>
            <person name="Pfeifer M."/>
            <person name="Jakobsen K.S."/>
            <person name="Wulff B.B."/>
            <person name="Steuernagel B."/>
            <person name="Mayer K.F."/>
            <person name="Olsen O.A."/>
        </authorList>
    </citation>
    <scope>NUCLEOTIDE SEQUENCE [LARGE SCALE GENOMIC DNA]</scope>
    <source>
        <strain evidence="3">cv. AL8/78</strain>
    </source>
</reference>